<keyword evidence="1" id="KW-0732">Signal</keyword>
<dbReference type="InterPro" id="IPR017549">
    <property type="entry name" value="APMV_L690"/>
</dbReference>
<dbReference type="RefSeq" id="WP_213433447.1">
    <property type="nucleotide sequence ID" value="NZ_AP024546.1"/>
</dbReference>
<evidence type="ECO:0000256" key="1">
    <source>
        <dbReference type="SAM" id="SignalP"/>
    </source>
</evidence>
<protein>
    <recommendedName>
        <fullName evidence="4">TIGR03118 family protein</fullName>
    </recommendedName>
</protein>
<evidence type="ECO:0008006" key="4">
    <source>
        <dbReference type="Google" id="ProtNLM"/>
    </source>
</evidence>
<proteinExistence type="predicted"/>
<evidence type="ECO:0000313" key="2">
    <source>
        <dbReference type="EMBL" id="BCT95786.1"/>
    </source>
</evidence>
<dbReference type="InterPro" id="IPR011042">
    <property type="entry name" value="6-blade_b-propeller_TolB-like"/>
</dbReference>
<organism evidence="2 3">
    <name type="scientific">Lysobacter helvus</name>
    <dbReference type="NCBI Taxonomy" id="2675059"/>
    <lineage>
        <taxon>Bacteria</taxon>
        <taxon>Pseudomonadati</taxon>
        <taxon>Pseudomonadota</taxon>
        <taxon>Gammaproteobacteria</taxon>
        <taxon>Lysobacterales</taxon>
        <taxon>Lysobacteraceae</taxon>
        <taxon>Lysobacter</taxon>
    </lineage>
</organism>
<evidence type="ECO:0000313" key="3">
    <source>
        <dbReference type="Proteomes" id="UP000680514"/>
    </source>
</evidence>
<dbReference type="EMBL" id="AP024546">
    <property type="protein sequence ID" value="BCT95786.1"/>
    <property type="molecule type" value="Genomic_DNA"/>
</dbReference>
<dbReference type="Gene3D" id="2.120.10.30">
    <property type="entry name" value="TolB, C-terminal domain"/>
    <property type="match status" value="1"/>
</dbReference>
<gene>
    <name evidence="2" type="ORF">LYSHEL_16570</name>
</gene>
<accession>A0ABM7QDX1</accession>
<dbReference type="NCBIfam" id="TIGR03118">
    <property type="entry name" value="PEPCTERM_chp_1"/>
    <property type="match status" value="1"/>
</dbReference>
<sequence length="365" mass="38288">MSLLFRHRRRAACAVGLALVLAAAAPSALAVDGYYKVRNLVSDGTIPAAHVDPNLVNGWGVAFNPFGFVWVSAADGMVSTLYDGDGVVQSLVVAIPSPTMTTGGNPTGIVFNGSNAFVVTQGALSGPARFLFATEQGVIAAWSPAVDVTHAIRMINHSADGTNYKGLALSGDGLTQLIYATDFFHARVDVFDSNFKPVTLATGAFKDPGIPKGYAPFGIQAINGDIYVTYAKQDATMSDEVRCAGCGFVSVFKPNGKFARRIATRGALNAPWGLALAPAAFGTFHNALLVGNFGDGKINAYGASSGTLLGNLRHRDGSSIYVDGLWGMQFGNGLSDQPVDTLFFASGPNDEEHGLYGRIDFTHAP</sequence>
<feature type="signal peptide" evidence="1">
    <location>
        <begin position="1"/>
        <end position="30"/>
    </location>
</feature>
<keyword evidence="3" id="KW-1185">Reference proteome</keyword>
<reference evidence="2 3" key="1">
    <citation type="submission" date="2021-03" db="EMBL/GenBank/DDBJ databases">
        <title>Complete Genome Sequences of Two Lysobacter Strains Isolated from Sea Water (Lysobacter caseinilyticus) and Soil (Lysobacter helvus) in South Korea.</title>
        <authorList>
            <person name="Watanabe Y."/>
            <person name="Arakawa K."/>
        </authorList>
    </citation>
    <scope>NUCLEOTIDE SEQUENCE [LARGE SCALE GENOMIC DNA]</scope>
    <source>
        <strain evidence="2 3">D10</strain>
    </source>
</reference>
<feature type="chain" id="PRO_5046175582" description="TIGR03118 family protein" evidence="1">
    <location>
        <begin position="31"/>
        <end position="365"/>
    </location>
</feature>
<name>A0ABM7QDX1_9GAMM</name>
<dbReference type="Proteomes" id="UP000680514">
    <property type="component" value="Chromosome"/>
</dbReference>
<dbReference type="SUPFAM" id="SSF101898">
    <property type="entry name" value="NHL repeat"/>
    <property type="match status" value="1"/>
</dbReference>